<reference evidence="2" key="1">
    <citation type="submission" date="2018-05" db="EMBL/GenBank/DDBJ databases">
        <authorList>
            <person name="Lanie J.A."/>
            <person name="Ng W.-L."/>
            <person name="Kazmierczak K.M."/>
            <person name="Andrzejewski T.M."/>
            <person name="Davidsen T.M."/>
            <person name="Wayne K.J."/>
            <person name="Tettelin H."/>
            <person name="Glass J.I."/>
            <person name="Rusch D."/>
            <person name="Podicherti R."/>
            <person name="Tsui H.-C.T."/>
            <person name="Winkler M.E."/>
        </authorList>
    </citation>
    <scope>NUCLEOTIDE SEQUENCE</scope>
</reference>
<organism evidence="2">
    <name type="scientific">marine metagenome</name>
    <dbReference type="NCBI Taxonomy" id="408172"/>
    <lineage>
        <taxon>unclassified sequences</taxon>
        <taxon>metagenomes</taxon>
        <taxon>ecological metagenomes</taxon>
    </lineage>
</organism>
<gene>
    <name evidence="2" type="ORF">METZ01_LOCUS344951</name>
</gene>
<feature type="region of interest" description="Disordered" evidence="1">
    <location>
        <begin position="35"/>
        <end position="54"/>
    </location>
</feature>
<name>A0A382R4G7_9ZZZZ</name>
<proteinExistence type="predicted"/>
<dbReference type="AlphaFoldDB" id="A0A382R4G7"/>
<evidence type="ECO:0000313" key="2">
    <source>
        <dbReference type="EMBL" id="SVC92097.1"/>
    </source>
</evidence>
<feature type="non-terminal residue" evidence="2">
    <location>
        <position position="1"/>
    </location>
</feature>
<protein>
    <submittedName>
        <fullName evidence="2">Uncharacterized protein</fullName>
    </submittedName>
</protein>
<evidence type="ECO:0000256" key="1">
    <source>
        <dbReference type="SAM" id="MobiDB-lite"/>
    </source>
</evidence>
<dbReference type="EMBL" id="UINC01118755">
    <property type="protein sequence ID" value="SVC92097.1"/>
    <property type="molecule type" value="Genomic_DNA"/>
</dbReference>
<sequence length="88" mass="9392">LIDGQPFNRFEVEGPGTIRLDTEIGEHRYQIYTGYRGSEARGGPQASRPQRRDRAAGTFVLASRPTPGNASAGTSDLITGPLPVCGCC</sequence>
<accession>A0A382R4G7</accession>